<gene>
    <name evidence="2" type="ORF">WICANDRAFT_82023</name>
</gene>
<dbReference type="Proteomes" id="UP000094112">
    <property type="component" value="Unassembled WGS sequence"/>
</dbReference>
<accession>A0A1E3P8W2</accession>
<evidence type="ECO:0000313" key="2">
    <source>
        <dbReference type="EMBL" id="ODQ61841.1"/>
    </source>
</evidence>
<dbReference type="PANTHER" id="PTHR17630:SF44">
    <property type="entry name" value="PROTEIN AIM2"/>
    <property type="match status" value="1"/>
</dbReference>
<dbReference type="PANTHER" id="PTHR17630">
    <property type="entry name" value="DIENELACTONE HYDROLASE"/>
    <property type="match status" value="1"/>
</dbReference>
<proteinExistence type="predicted"/>
<evidence type="ECO:0000313" key="3">
    <source>
        <dbReference type="Proteomes" id="UP000094112"/>
    </source>
</evidence>
<dbReference type="GeneID" id="30202565"/>
<evidence type="ECO:0000259" key="1">
    <source>
        <dbReference type="Pfam" id="PF01738"/>
    </source>
</evidence>
<dbReference type="InterPro" id="IPR029058">
    <property type="entry name" value="AB_hydrolase_fold"/>
</dbReference>
<dbReference type="OrthoDB" id="17560at2759"/>
<protein>
    <recommendedName>
        <fullName evidence="1">Dienelactone hydrolase domain-containing protein</fullName>
    </recommendedName>
</protein>
<reference evidence="2 3" key="1">
    <citation type="journal article" date="2016" name="Proc. Natl. Acad. Sci. U.S.A.">
        <title>Comparative genomics of biotechnologically important yeasts.</title>
        <authorList>
            <person name="Riley R."/>
            <person name="Haridas S."/>
            <person name="Wolfe K.H."/>
            <person name="Lopes M.R."/>
            <person name="Hittinger C.T."/>
            <person name="Goeker M."/>
            <person name="Salamov A.A."/>
            <person name="Wisecaver J.H."/>
            <person name="Long T.M."/>
            <person name="Calvey C.H."/>
            <person name="Aerts A.L."/>
            <person name="Barry K.W."/>
            <person name="Choi C."/>
            <person name="Clum A."/>
            <person name="Coughlan A.Y."/>
            <person name="Deshpande S."/>
            <person name="Douglass A.P."/>
            <person name="Hanson S.J."/>
            <person name="Klenk H.-P."/>
            <person name="LaButti K.M."/>
            <person name="Lapidus A."/>
            <person name="Lindquist E.A."/>
            <person name="Lipzen A.M."/>
            <person name="Meier-Kolthoff J.P."/>
            <person name="Ohm R.A."/>
            <person name="Otillar R.P."/>
            <person name="Pangilinan J.L."/>
            <person name="Peng Y."/>
            <person name="Rokas A."/>
            <person name="Rosa C.A."/>
            <person name="Scheuner C."/>
            <person name="Sibirny A.A."/>
            <person name="Slot J.C."/>
            <person name="Stielow J.B."/>
            <person name="Sun H."/>
            <person name="Kurtzman C.P."/>
            <person name="Blackwell M."/>
            <person name="Grigoriev I.V."/>
            <person name="Jeffries T.W."/>
        </authorList>
    </citation>
    <scope>NUCLEOTIDE SEQUENCE [LARGE SCALE GENOMIC DNA]</scope>
    <source>
        <strain evidence="3">ATCC 58044 / CBS 1984 / NCYC 433 / NRRL Y-366-8</strain>
    </source>
</reference>
<sequence length="246" mass="27441">MSVNLTHHCTETNFHSGESVGKIQPEYLTFKDVYVVGDESKNKGVVVILTDIFGNKYNNNQLVADAFAKAGYYALIPDLFDGDAVELENYGKPGYFDTWKKNHGFNVTSPYVKDFLKKIDSELKPTKIFSVGHCYGGKLVIQNLTKDGLLAAGAVAHTSGTELSEVKEIINPIIFSCAENDPAFTDELRTQSQQILKENKIKYQFDLFSGVAHGYAVRGDPNNPDDKYASEKTLKDQIAWFDRFSS</sequence>
<name>A0A1E3P8W2_WICAA</name>
<dbReference type="EMBL" id="KV454208">
    <property type="protein sequence ID" value="ODQ61841.1"/>
    <property type="molecule type" value="Genomic_DNA"/>
</dbReference>
<dbReference type="AlphaFoldDB" id="A0A1E3P8W2"/>
<dbReference type="SUPFAM" id="SSF53474">
    <property type="entry name" value="alpha/beta-Hydrolases"/>
    <property type="match status" value="1"/>
</dbReference>
<dbReference type="STRING" id="683960.A0A1E3P8W2"/>
<dbReference type="Pfam" id="PF01738">
    <property type="entry name" value="DLH"/>
    <property type="match status" value="1"/>
</dbReference>
<dbReference type="RefSeq" id="XP_019041048.1">
    <property type="nucleotide sequence ID" value="XM_019185319.1"/>
</dbReference>
<dbReference type="InterPro" id="IPR002925">
    <property type="entry name" value="Dienelactn_hydro"/>
</dbReference>
<dbReference type="Gene3D" id="3.40.50.1820">
    <property type="entry name" value="alpha/beta hydrolase"/>
    <property type="match status" value="1"/>
</dbReference>
<dbReference type="GO" id="GO:0016787">
    <property type="term" value="F:hydrolase activity"/>
    <property type="evidence" value="ECO:0007669"/>
    <property type="project" value="InterPro"/>
</dbReference>
<keyword evidence="3" id="KW-1185">Reference proteome</keyword>
<feature type="domain" description="Dienelactone hydrolase" evidence="1">
    <location>
        <begin position="32"/>
        <end position="244"/>
    </location>
</feature>
<organism evidence="2 3">
    <name type="scientific">Wickerhamomyces anomalus (strain ATCC 58044 / CBS 1984 / NCYC 433 / NRRL Y-366-8)</name>
    <name type="common">Yeast</name>
    <name type="synonym">Hansenula anomala</name>
    <dbReference type="NCBI Taxonomy" id="683960"/>
    <lineage>
        <taxon>Eukaryota</taxon>
        <taxon>Fungi</taxon>
        <taxon>Dikarya</taxon>
        <taxon>Ascomycota</taxon>
        <taxon>Saccharomycotina</taxon>
        <taxon>Saccharomycetes</taxon>
        <taxon>Phaffomycetales</taxon>
        <taxon>Wickerhamomycetaceae</taxon>
        <taxon>Wickerhamomyces</taxon>
    </lineage>
</organism>